<evidence type="ECO:0000256" key="2">
    <source>
        <dbReference type="ARBA" id="ARBA00001947"/>
    </source>
</evidence>
<keyword evidence="6" id="KW-0862">Zinc</keyword>
<keyword evidence="10" id="KW-1185">Reference proteome</keyword>
<dbReference type="InterPro" id="IPR036264">
    <property type="entry name" value="Bact_exopeptidase_dim_dom"/>
</dbReference>
<dbReference type="Pfam" id="PF01546">
    <property type="entry name" value="Peptidase_M20"/>
    <property type="match status" value="1"/>
</dbReference>
<keyword evidence="4" id="KW-0479">Metal-binding</keyword>
<evidence type="ECO:0000256" key="6">
    <source>
        <dbReference type="ARBA" id="ARBA00022833"/>
    </source>
</evidence>
<dbReference type="NCBIfam" id="TIGR01910">
    <property type="entry name" value="DapE-ArgE"/>
    <property type="match status" value="1"/>
</dbReference>
<evidence type="ECO:0000256" key="3">
    <source>
        <dbReference type="ARBA" id="ARBA00006247"/>
    </source>
</evidence>
<protein>
    <submittedName>
        <fullName evidence="9">Acetylornithine deacetylase or succinyl-diaminopimelate desuccinylase</fullName>
    </submittedName>
</protein>
<comment type="cofactor">
    <cofactor evidence="1">
        <name>Co(2+)</name>
        <dbReference type="ChEBI" id="CHEBI:48828"/>
    </cofactor>
</comment>
<dbReference type="EMBL" id="CP000724">
    <property type="protein sequence ID" value="ABR46885.1"/>
    <property type="molecule type" value="Genomic_DNA"/>
</dbReference>
<dbReference type="Gene3D" id="3.30.70.360">
    <property type="match status" value="1"/>
</dbReference>
<keyword evidence="5" id="KW-0378">Hydrolase</keyword>
<evidence type="ECO:0000256" key="5">
    <source>
        <dbReference type="ARBA" id="ARBA00022801"/>
    </source>
</evidence>
<dbReference type="SUPFAM" id="SSF53187">
    <property type="entry name" value="Zn-dependent exopeptidases"/>
    <property type="match status" value="1"/>
</dbReference>
<dbReference type="KEGG" id="amt:Amet_0660"/>
<evidence type="ECO:0000256" key="1">
    <source>
        <dbReference type="ARBA" id="ARBA00001941"/>
    </source>
</evidence>
<organism evidence="9 10">
    <name type="scientific">Alkaliphilus metalliredigens (strain QYMF)</name>
    <dbReference type="NCBI Taxonomy" id="293826"/>
    <lineage>
        <taxon>Bacteria</taxon>
        <taxon>Bacillati</taxon>
        <taxon>Bacillota</taxon>
        <taxon>Clostridia</taxon>
        <taxon>Peptostreptococcales</taxon>
        <taxon>Natronincolaceae</taxon>
        <taxon>Alkaliphilus</taxon>
    </lineage>
</organism>
<dbReference type="CDD" id="cd08659">
    <property type="entry name" value="M20_ArgE_DapE-like"/>
    <property type="match status" value="1"/>
</dbReference>
<dbReference type="PANTHER" id="PTHR43808">
    <property type="entry name" value="ACETYLORNITHINE DEACETYLASE"/>
    <property type="match status" value="1"/>
</dbReference>
<keyword evidence="7" id="KW-0170">Cobalt</keyword>
<dbReference type="InterPro" id="IPR050072">
    <property type="entry name" value="Peptidase_M20A"/>
</dbReference>
<feature type="domain" description="Peptidase M20 dimerisation" evidence="8">
    <location>
        <begin position="190"/>
        <end position="296"/>
    </location>
</feature>
<accession>A6TL17</accession>
<dbReference type="Proteomes" id="UP000001572">
    <property type="component" value="Chromosome"/>
</dbReference>
<evidence type="ECO:0000259" key="8">
    <source>
        <dbReference type="Pfam" id="PF07687"/>
    </source>
</evidence>
<dbReference type="HOGENOM" id="CLU_021802_2_0_9"/>
<comment type="cofactor">
    <cofactor evidence="2">
        <name>Zn(2+)</name>
        <dbReference type="ChEBI" id="CHEBI:29105"/>
    </cofactor>
</comment>
<evidence type="ECO:0000313" key="10">
    <source>
        <dbReference type="Proteomes" id="UP000001572"/>
    </source>
</evidence>
<evidence type="ECO:0000256" key="4">
    <source>
        <dbReference type="ARBA" id="ARBA00022723"/>
    </source>
</evidence>
<evidence type="ECO:0000256" key="7">
    <source>
        <dbReference type="ARBA" id="ARBA00023285"/>
    </source>
</evidence>
<comment type="similarity">
    <text evidence="3">Belongs to the peptidase M20A family.</text>
</comment>
<gene>
    <name evidence="9" type="ordered locus">Amet_0660</name>
</gene>
<dbReference type="SUPFAM" id="SSF55031">
    <property type="entry name" value="Bacterial exopeptidase dimerisation domain"/>
    <property type="match status" value="1"/>
</dbReference>
<proteinExistence type="inferred from homology"/>
<dbReference type="RefSeq" id="WP_011971793.1">
    <property type="nucleotide sequence ID" value="NC_009633.1"/>
</dbReference>
<dbReference type="InterPro" id="IPR011650">
    <property type="entry name" value="Peptidase_M20_dimer"/>
</dbReference>
<reference evidence="10" key="1">
    <citation type="journal article" date="2016" name="Genome Announc.">
        <title>Complete genome sequence of Alkaliphilus metalliredigens strain QYMF, an alkaliphilic and metal-reducing bacterium isolated from borax-contaminated leachate ponds.</title>
        <authorList>
            <person name="Hwang C."/>
            <person name="Copeland A."/>
            <person name="Lucas S."/>
            <person name="Lapidus A."/>
            <person name="Barry K."/>
            <person name="Detter J.C."/>
            <person name="Glavina Del Rio T."/>
            <person name="Hammon N."/>
            <person name="Israni S."/>
            <person name="Dalin E."/>
            <person name="Tice H."/>
            <person name="Pitluck S."/>
            <person name="Chertkov O."/>
            <person name="Brettin T."/>
            <person name="Bruce D."/>
            <person name="Han C."/>
            <person name="Schmutz J."/>
            <person name="Larimer F."/>
            <person name="Land M.L."/>
            <person name="Hauser L."/>
            <person name="Kyrpides N."/>
            <person name="Mikhailova N."/>
            <person name="Ye Q."/>
            <person name="Zhou J."/>
            <person name="Richardson P."/>
            <person name="Fields M.W."/>
        </authorList>
    </citation>
    <scope>NUCLEOTIDE SEQUENCE [LARGE SCALE GENOMIC DNA]</scope>
    <source>
        <strain evidence="10">QYMF</strain>
    </source>
</reference>
<dbReference type="Gene3D" id="3.40.630.10">
    <property type="entry name" value="Zn peptidases"/>
    <property type="match status" value="2"/>
</dbReference>
<dbReference type="GO" id="GO:0016787">
    <property type="term" value="F:hydrolase activity"/>
    <property type="evidence" value="ECO:0007669"/>
    <property type="project" value="UniProtKB-KW"/>
</dbReference>
<dbReference type="AlphaFoldDB" id="A6TL17"/>
<dbReference type="Pfam" id="PF07687">
    <property type="entry name" value="M20_dimer"/>
    <property type="match status" value="1"/>
</dbReference>
<dbReference type="GO" id="GO:0046872">
    <property type="term" value="F:metal ion binding"/>
    <property type="evidence" value="ECO:0007669"/>
    <property type="project" value="UniProtKB-KW"/>
</dbReference>
<dbReference type="InterPro" id="IPR002933">
    <property type="entry name" value="Peptidase_M20"/>
</dbReference>
<evidence type="ECO:0000313" key="9">
    <source>
        <dbReference type="EMBL" id="ABR46885.1"/>
    </source>
</evidence>
<dbReference type="InterPro" id="IPR010182">
    <property type="entry name" value="ArgE/DapE"/>
</dbReference>
<sequence length="407" mass="44940">MAVEKTKKLSEYSNAFQGFVSSAEVVELTKTLISIEGHKEVETQELEIALWIHQYFEERGIESFMEMVETNRPNVYACINGDEDEVALMLSGHTDTIPGFQMNYEPFEPFVKDGKLYGRGSVDMKGGIAAMMVALLAIKRGKIPLKKSVVFAGVIDEEQASKGTEDIIKSGNMKPALVVIGEPTQLNVAIAHKGMEWIEVTFKGKAGHGSRPYEGINALYTATCFIEMIRKELAPKIEKKTYALLRNGTINVGVIAGGDDPNIIPDKCVVKIDRRWLPSETLEGIYEELKELAERAVSEVGGSFSMRSMEEETASLKNTPHAIDEAHPLVIEALKVVEEVTGKKTKATDFPGWSDAALLSRHLGTEGIVLGPGNIQQAHANDEFCSIAEIYQAAEIYYRLIIKFCCE</sequence>
<dbReference type="STRING" id="293826.Amet_0660"/>
<name>A6TL17_ALKMQ</name>
<dbReference type="eggNOG" id="COG0624">
    <property type="taxonomic scope" value="Bacteria"/>
</dbReference>